<name>A0ABP0Z0K7_9ROSI</name>
<keyword evidence="3" id="KW-1185">Reference proteome</keyword>
<sequence length="309" mass="34999">MLLSFVGQLRLLTPKLLGFLPDHVLNVALPQFIGVSDKLASHARRHWASSIWLEGNPMSGLVVNYRLSPFLVFVVSLDLPKCSAVILHRCFSGRFSSGELFSRQEMAAKPLTTEAIAITEKKMDMALDDIIKMSKNTGNKGRKQRRLPNKLQKFPNNATQDRPRKLQRFMDSRSSLRQGALANRRSNFQGNQFALATEVARKAAVAPIRPRPFNRRAPNWNKTRVDAPPVPRKPFTNGTFVPKVSAPAQPQTNATPRQRPQTLDSLFANMKEQRLRVLSQRQNGGGVQQQQQRHGGRQQRPPWGKRPFW</sequence>
<feature type="region of interest" description="Disordered" evidence="1">
    <location>
        <begin position="135"/>
        <end position="162"/>
    </location>
</feature>
<dbReference type="PANTHER" id="PTHR36048:SF1">
    <property type="entry name" value="RIBOSOME MATURATION FACTOR"/>
    <property type="match status" value="1"/>
</dbReference>
<protein>
    <submittedName>
        <fullName evidence="2">Uncharacterized protein</fullName>
    </submittedName>
</protein>
<organism evidence="2 3">
    <name type="scientific">Citrullus colocynthis</name>
    <name type="common">colocynth</name>
    <dbReference type="NCBI Taxonomy" id="252529"/>
    <lineage>
        <taxon>Eukaryota</taxon>
        <taxon>Viridiplantae</taxon>
        <taxon>Streptophyta</taxon>
        <taxon>Embryophyta</taxon>
        <taxon>Tracheophyta</taxon>
        <taxon>Spermatophyta</taxon>
        <taxon>Magnoliopsida</taxon>
        <taxon>eudicotyledons</taxon>
        <taxon>Gunneridae</taxon>
        <taxon>Pentapetalae</taxon>
        <taxon>rosids</taxon>
        <taxon>fabids</taxon>
        <taxon>Cucurbitales</taxon>
        <taxon>Cucurbitaceae</taxon>
        <taxon>Benincaseae</taxon>
        <taxon>Citrullus</taxon>
    </lineage>
</organism>
<gene>
    <name evidence="2" type="ORF">CITCOLO1_LOCUS16722</name>
</gene>
<accession>A0ABP0Z0K7</accession>
<reference evidence="2 3" key="1">
    <citation type="submission" date="2024-03" db="EMBL/GenBank/DDBJ databases">
        <authorList>
            <person name="Gkanogiannis A."/>
            <person name="Becerra Lopez-Lavalle L."/>
        </authorList>
    </citation>
    <scope>NUCLEOTIDE SEQUENCE [LARGE SCALE GENOMIC DNA]</scope>
</reference>
<evidence type="ECO:0000313" key="3">
    <source>
        <dbReference type="Proteomes" id="UP001642487"/>
    </source>
</evidence>
<evidence type="ECO:0000256" key="1">
    <source>
        <dbReference type="SAM" id="MobiDB-lite"/>
    </source>
</evidence>
<dbReference type="EMBL" id="OZ021740">
    <property type="protein sequence ID" value="CAK9324485.1"/>
    <property type="molecule type" value="Genomic_DNA"/>
</dbReference>
<dbReference type="Proteomes" id="UP001642487">
    <property type="component" value="Chromosome 6"/>
</dbReference>
<dbReference type="PANTHER" id="PTHR36048">
    <property type="entry name" value="RIBOSOME MATURATION FACTOR"/>
    <property type="match status" value="1"/>
</dbReference>
<evidence type="ECO:0000313" key="2">
    <source>
        <dbReference type="EMBL" id="CAK9324485.1"/>
    </source>
</evidence>
<feature type="region of interest" description="Disordered" evidence="1">
    <location>
        <begin position="213"/>
        <end position="309"/>
    </location>
</feature>
<proteinExistence type="predicted"/>
<feature type="compositionally biased region" description="Polar residues" evidence="1">
    <location>
        <begin position="248"/>
        <end position="264"/>
    </location>
</feature>